<feature type="signal peptide" evidence="3">
    <location>
        <begin position="1"/>
        <end position="30"/>
    </location>
</feature>
<dbReference type="GO" id="GO:0030247">
    <property type="term" value="F:polysaccharide binding"/>
    <property type="evidence" value="ECO:0007669"/>
    <property type="project" value="UniProtKB-UniRule"/>
</dbReference>
<dbReference type="PANTHER" id="PTHR34823:SF1">
    <property type="entry name" value="CHITIN-BINDING TYPE-4 DOMAIN-CONTAINING PROTEIN"/>
    <property type="match status" value="1"/>
</dbReference>
<evidence type="ECO:0000256" key="2">
    <source>
        <dbReference type="SAM" id="MobiDB-lite"/>
    </source>
</evidence>
<name>A0A1N7GVP3_9ACTN</name>
<dbReference type="PANTHER" id="PTHR34823">
    <property type="entry name" value="GLCNAC-BINDING PROTEIN A"/>
    <property type="match status" value="1"/>
</dbReference>
<reference evidence="6" key="1">
    <citation type="submission" date="2017-01" db="EMBL/GenBank/DDBJ databases">
        <authorList>
            <person name="Varghese N."/>
            <person name="Submissions S."/>
        </authorList>
    </citation>
    <scope>NUCLEOTIDE SEQUENCE [LARGE SCALE GENOMIC DNA]</scope>
    <source>
        <strain evidence="6">ATCC 12950</strain>
    </source>
</reference>
<dbReference type="PROSITE" id="PS51173">
    <property type="entry name" value="CBM2"/>
    <property type="match status" value="1"/>
</dbReference>
<dbReference type="Gene3D" id="2.70.50.50">
    <property type="entry name" value="chitin-binding protein cbp21"/>
    <property type="match status" value="1"/>
</dbReference>
<dbReference type="AlphaFoldDB" id="A0A1N7GVP3"/>
<dbReference type="InterPro" id="IPR001919">
    <property type="entry name" value="CBD2"/>
</dbReference>
<feature type="compositionally biased region" description="Low complexity" evidence="2">
    <location>
        <begin position="262"/>
        <end position="284"/>
    </location>
</feature>
<dbReference type="Pfam" id="PF03067">
    <property type="entry name" value="LPMO_10"/>
    <property type="match status" value="1"/>
</dbReference>
<keyword evidence="1 3" id="KW-0732">Signal</keyword>
<dbReference type="GO" id="GO:0004553">
    <property type="term" value="F:hydrolase activity, hydrolyzing O-glycosyl compounds"/>
    <property type="evidence" value="ECO:0007669"/>
    <property type="project" value="InterPro"/>
</dbReference>
<dbReference type="InterPro" id="IPR012291">
    <property type="entry name" value="CBM2_carb-bd_dom_sf"/>
</dbReference>
<evidence type="ECO:0000259" key="4">
    <source>
        <dbReference type="PROSITE" id="PS51173"/>
    </source>
</evidence>
<dbReference type="EMBL" id="FTNI01000033">
    <property type="protein sequence ID" value="SIS16673.1"/>
    <property type="molecule type" value="Genomic_DNA"/>
</dbReference>
<proteinExistence type="predicted"/>
<evidence type="ECO:0000313" key="6">
    <source>
        <dbReference type="Proteomes" id="UP000186096"/>
    </source>
</evidence>
<feature type="region of interest" description="Disordered" evidence="2">
    <location>
        <begin position="233"/>
        <end position="289"/>
    </location>
</feature>
<dbReference type="InterPro" id="IPR014756">
    <property type="entry name" value="Ig_E-set"/>
</dbReference>
<feature type="compositionally biased region" description="Pro residues" evidence="2">
    <location>
        <begin position="245"/>
        <end position="261"/>
    </location>
</feature>
<protein>
    <submittedName>
        <fullName evidence="5">Chitin-binding protein</fullName>
    </submittedName>
</protein>
<evidence type="ECO:0000256" key="3">
    <source>
        <dbReference type="SAM" id="SignalP"/>
    </source>
</evidence>
<gene>
    <name evidence="5" type="ORF">SAMN05421833_13335</name>
</gene>
<evidence type="ECO:0000256" key="1">
    <source>
        <dbReference type="ARBA" id="ARBA00022729"/>
    </source>
</evidence>
<accession>A0A1N7GVP3</accession>
<feature type="domain" description="CBM2" evidence="4">
    <location>
        <begin position="284"/>
        <end position="386"/>
    </location>
</feature>
<keyword evidence="6" id="KW-1185">Reference proteome</keyword>
<feature type="chain" id="PRO_5039563640" evidence="3">
    <location>
        <begin position="31"/>
        <end position="386"/>
    </location>
</feature>
<dbReference type="Gene3D" id="2.60.40.290">
    <property type="match status" value="1"/>
</dbReference>
<sequence length="386" mass="39661">MGRPRRKLSTATIGLIVAALSALVSAVVIASPASAHGAPMMPGSRTYLCWKDGTTSSGAIQPKNPACAAAVAKGGTNALYNWFAVLRSDGAGRMSGFIPDGQLCSGGAVVYDFSGFDLARDDWPVTHLTSGATVEFKYNKWAAHPGTFRSYITKDSWSPTRALAWSDLESTPFDSVTNPPSVGSVGTEDGHYYWNAHLPSGKSGRHIIYTVWQRSDSNETFYSCSDVVFDGGNGEVTGVGTGNPSPSPSPRVSPSPSPRVSPSPGTSPNTSPSPRVSPSASPTPGGNGGACSATYKVVSSWGGGYQGEVTVTAGSSSIGSWAVRWTQPSGSTITQVWNGTLSQSGSEISVRNVSYNGSVGAGASTTFGFLANGSSSGSPTLSCSTA</sequence>
<dbReference type="SMART" id="SM00637">
    <property type="entry name" value="CBD_II"/>
    <property type="match status" value="1"/>
</dbReference>
<dbReference type="Pfam" id="PF00553">
    <property type="entry name" value="CBM_2"/>
    <property type="match status" value="1"/>
</dbReference>
<dbReference type="SUPFAM" id="SSF81296">
    <property type="entry name" value="E set domains"/>
    <property type="match status" value="1"/>
</dbReference>
<dbReference type="STRING" id="58117.SAMN05421833_13335"/>
<dbReference type="InterPro" id="IPR008965">
    <property type="entry name" value="CBM2/CBM3_carb-bd_dom_sf"/>
</dbReference>
<dbReference type="InterPro" id="IPR004302">
    <property type="entry name" value="Cellulose/chitin-bd_N"/>
</dbReference>
<dbReference type="SUPFAM" id="SSF49384">
    <property type="entry name" value="Carbohydrate-binding domain"/>
    <property type="match status" value="1"/>
</dbReference>
<dbReference type="InterPro" id="IPR051024">
    <property type="entry name" value="GlcNAc_Chitin_IntDeg"/>
</dbReference>
<organism evidence="5 6">
    <name type="scientific">Microbispora rosea</name>
    <dbReference type="NCBI Taxonomy" id="58117"/>
    <lineage>
        <taxon>Bacteria</taxon>
        <taxon>Bacillati</taxon>
        <taxon>Actinomycetota</taxon>
        <taxon>Actinomycetes</taxon>
        <taxon>Streptosporangiales</taxon>
        <taxon>Streptosporangiaceae</taxon>
        <taxon>Microbispora</taxon>
    </lineage>
</organism>
<dbReference type="GeneID" id="97498583"/>
<dbReference type="GO" id="GO:0005975">
    <property type="term" value="P:carbohydrate metabolic process"/>
    <property type="evidence" value="ECO:0007669"/>
    <property type="project" value="InterPro"/>
</dbReference>
<dbReference type="Proteomes" id="UP000186096">
    <property type="component" value="Unassembled WGS sequence"/>
</dbReference>
<dbReference type="CDD" id="cd21177">
    <property type="entry name" value="LPMO_AA10"/>
    <property type="match status" value="1"/>
</dbReference>
<evidence type="ECO:0000313" key="5">
    <source>
        <dbReference type="EMBL" id="SIS16673.1"/>
    </source>
</evidence>
<dbReference type="RefSeq" id="WP_208865592.1">
    <property type="nucleotide sequence ID" value="NZ_FTNI01000033.1"/>
</dbReference>